<organism evidence="1 2">
    <name type="scientific">Oikeobacillus pervagus</name>
    <dbReference type="NCBI Taxonomy" id="1325931"/>
    <lineage>
        <taxon>Bacteria</taxon>
        <taxon>Bacillati</taxon>
        <taxon>Bacillota</taxon>
        <taxon>Bacilli</taxon>
        <taxon>Bacillales</taxon>
        <taxon>Bacillaceae</taxon>
        <taxon>Oikeobacillus</taxon>
    </lineage>
</organism>
<keyword evidence="2" id="KW-1185">Reference proteome</keyword>
<dbReference type="RefSeq" id="WP_307258954.1">
    <property type="nucleotide sequence ID" value="NZ_JAUSUC010000093.1"/>
</dbReference>
<protein>
    <submittedName>
        <fullName evidence="1">Uncharacterized protein</fullName>
    </submittedName>
</protein>
<proteinExistence type="predicted"/>
<dbReference type="AlphaFoldDB" id="A0AAJ1T1H8"/>
<dbReference type="EMBL" id="JAUSUC010000093">
    <property type="protein sequence ID" value="MDQ0216878.1"/>
    <property type="molecule type" value="Genomic_DNA"/>
</dbReference>
<evidence type="ECO:0000313" key="1">
    <source>
        <dbReference type="EMBL" id="MDQ0216878.1"/>
    </source>
</evidence>
<evidence type="ECO:0000313" key="2">
    <source>
        <dbReference type="Proteomes" id="UP001237207"/>
    </source>
</evidence>
<gene>
    <name evidence="1" type="ORF">J2S13_003376</name>
</gene>
<reference evidence="1" key="1">
    <citation type="submission" date="2023-07" db="EMBL/GenBank/DDBJ databases">
        <title>Genomic Encyclopedia of Type Strains, Phase IV (KMG-IV): sequencing the most valuable type-strain genomes for metagenomic binning, comparative biology and taxonomic classification.</title>
        <authorList>
            <person name="Goeker M."/>
        </authorList>
    </citation>
    <scope>NUCLEOTIDE SEQUENCE</scope>
    <source>
        <strain evidence="1">DSM 23947</strain>
    </source>
</reference>
<accession>A0AAJ1T1H8</accession>
<sequence>MYYKKYTDTVQASDYIEWANQQLYMDILEVKKLASMSMKESLNLFEIEEMFADAMKSIQRDAPTKEQCLDYHLKCLHSQLLMPTKNAVSIVKEIYECTITHDLFEEQMNWQEISDAIDDFQYGDNYYSYTMDRINEMIVAHARKLWHTKLSNITFEEMIGQKVTAIESEVHFIIQLEKGAIIIECPWRIRNASEIVMGETDIRSNQREWNSVRELLIGKKIEDVQLLEQCPLLIVQFGNIFLDVFHASSFFDGWTLTDEENFYMFSMHGGNIA</sequence>
<name>A0AAJ1T1H8_9BACI</name>
<comment type="caution">
    <text evidence="1">The sequence shown here is derived from an EMBL/GenBank/DDBJ whole genome shotgun (WGS) entry which is preliminary data.</text>
</comment>
<dbReference type="Proteomes" id="UP001237207">
    <property type="component" value="Unassembled WGS sequence"/>
</dbReference>